<reference evidence="2 3" key="1">
    <citation type="submission" date="2018-09" db="EMBL/GenBank/DDBJ databases">
        <authorList>
            <person name="Zhu H."/>
        </authorList>
    </citation>
    <scope>NUCLEOTIDE SEQUENCE [LARGE SCALE GENOMIC DNA]</scope>
    <source>
        <strain evidence="2 3">K2R01-6</strain>
    </source>
</reference>
<proteinExistence type="predicted"/>
<dbReference type="EMBL" id="QYUM01000002">
    <property type="protein sequence ID" value="RJF93845.1"/>
    <property type="molecule type" value="Genomic_DNA"/>
</dbReference>
<name>A0A418WRI0_9SPHN</name>
<keyword evidence="3" id="KW-1185">Reference proteome</keyword>
<feature type="transmembrane region" description="Helical" evidence="1">
    <location>
        <begin position="90"/>
        <end position="111"/>
    </location>
</feature>
<accession>A0A418WRI0</accession>
<dbReference type="AlphaFoldDB" id="A0A418WRI0"/>
<comment type="caution">
    <text evidence="2">The sequence shown here is derived from an EMBL/GenBank/DDBJ whole genome shotgun (WGS) entry which is preliminary data.</text>
</comment>
<dbReference type="RefSeq" id="WP_119760332.1">
    <property type="nucleotide sequence ID" value="NZ_QYUM01000002.1"/>
</dbReference>
<sequence>MAEKIHGFLPASAELPSTRQRLFARYFVGVLIDLVVLNLFDEYSDRVSIDSFTLSLFAAVLLQALLKLTIAVEHQVGEFFKNKSGGLMTFLRFFCAWLVLFGSKFVILEALSLAFQDKVRFEGAFHGLVALIIVIITMLIAEEAVVRLFRKLA</sequence>
<gene>
    <name evidence="2" type="ORF">D3876_06035</name>
</gene>
<feature type="transmembrane region" description="Helical" evidence="1">
    <location>
        <begin position="52"/>
        <end position="70"/>
    </location>
</feature>
<keyword evidence="1" id="KW-1133">Transmembrane helix</keyword>
<evidence type="ECO:0000313" key="2">
    <source>
        <dbReference type="EMBL" id="RJF93845.1"/>
    </source>
</evidence>
<keyword evidence="1" id="KW-0472">Membrane</keyword>
<feature type="transmembrane region" description="Helical" evidence="1">
    <location>
        <begin position="123"/>
        <end position="141"/>
    </location>
</feature>
<protein>
    <submittedName>
        <fullName evidence="2">Uncharacterized protein</fullName>
    </submittedName>
</protein>
<dbReference type="Proteomes" id="UP000286100">
    <property type="component" value="Unassembled WGS sequence"/>
</dbReference>
<organism evidence="2 3">
    <name type="scientific">Sphingomonas cavernae</name>
    <dbReference type="NCBI Taxonomy" id="2320861"/>
    <lineage>
        <taxon>Bacteria</taxon>
        <taxon>Pseudomonadati</taxon>
        <taxon>Pseudomonadota</taxon>
        <taxon>Alphaproteobacteria</taxon>
        <taxon>Sphingomonadales</taxon>
        <taxon>Sphingomonadaceae</taxon>
        <taxon>Sphingomonas</taxon>
    </lineage>
</organism>
<evidence type="ECO:0000313" key="3">
    <source>
        <dbReference type="Proteomes" id="UP000286100"/>
    </source>
</evidence>
<feature type="transmembrane region" description="Helical" evidence="1">
    <location>
        <begin position="22"/>
        <end position="40"/>
    </location>
</feature>
<dbReference type="OrthoDB" id="5873895at2"/>
<evidence type="ECO:0000256" key="1">
    <source>
        <dbReference type="SAM" id="Phobius"/>
    </source>
</evidence>
<keyword evidence="1" id="KW-0812">Transmembrane</keyword>